<evidence type="ECO:0008006" key="7">
    <source>
        <dbReference type="Google" id="ProtNLM"/>
    </source>
</evidence>
<dbReference type="Gene3D" id="2.40.50.140">
    <property type="entry name" value="Nucleic acid-binding proteins"/>
    <property type="match status" value="2"/>
</dbReference>
<reference evidence="6" key="1">
    <citation type="submission" date="2018-05" db="EMBL/GenBank/DDBJ databases">
        <authorList>
            <person name="Lanie J.A."/>
            <person name="Ng W.-L."/>
            <person name="Kazmierczak K.M."/>
            <person name="Andrzejewski T.M."/>
            <person name="Davidsen T.M."/>
            <person name="Wayne K.J."/>
            <person name="Tettelin H."/>
            <person name="Glass J.I."/>
            <person name="Rusch D."/>
            <person name="Podicherti R."/>
            <person name="Tsui H.-C.T."/>
            <person name="Winkler M.E."/>
        </authorList>
    </citation>
    <scope>NUCLEOTIDE SEQUENCE</scope>
</reference>
<sequence>MSSGGTKTGNFEMESIEMESIEKSQEDLIREQQYAIESLENEIDNLRRRMNSASSDDSEDRLYEMTRELMQAHRRNRKLTGTLREAKERLEELKEKVEQLSAPPNNYGIFLQKNSDGTVDIDLSGKRWKVNADPQINVDEMRRGQEVIVNGVFNVVAVREFDKRGEVVKLKEVLDEKRAIVVMRADEERVVELSELTDSRSLKFGDSVLLNPATGMLMEKLPKVEVEDLMLEEVPDITYEDVGGLDEQIEDIRDVIETPYLYPKEYQ</sequence>
<evidence type="ECO:0000256" key="3">
    <source>
        <dbReference type="SAM" id="Coils"/>
    </source>
</evidence>
<dbReference type="GO" id="GO:0005524">
    <property type="term" value="F:ATP binding"/>
    <property type="evidence" value="ECO:0007669"/>
    <property type="project" value="UniProtKB-KW"/>
</dbReference>
<evidence type="ECO:0000256" key="2">
    <source>
        <dbReference type="ARBA" id="ARBA00022840"/>
    </source>
</evidence>
<dbReference type="InterPro" id="IPR032501">
    <property type="entry name" value="Prot_ATP_ID_OB_2nd"/>
</dbReference>
<gene>
    <name evidence="6" type="ORF">METZ01_LOCUS361641</name>
</gene>
<proteinExistence type="predicted"/>
<evidence type="ECO:0000259" key="5">
    <source>
        <dbReference type="Pfam" id="PF17758"/>
    </source>
</evidence>
<evidence type="ECO:0000256" key="1">
    <source>
        <dbReference type="ARBA" id="ARBA00022741"/>
    </source>
</evidence>
<dbReference type="Pfam" id="PF16450">
    <property type="entry name" value="Prot_ATP_ID_OB_C"/>
    <property type="match status" value="1"/>
</dbReference>
<evidence type="ECO:0000313" key="6">
    <source>
        <dbReference type="EMBL" id="SVD08787.1"/>
    </source>
</evidence>
<dbReference type="PANTHER" id="PTHR23073">
    <property type="entry name" value="26S PROTEASOME REGULATORY SUBUNIT"/>
    <property type="match status" value="1"/>
</dbReference>
<feature type="domain" description="Proteasomal ATPase N-terminal OB" evidence="5">
    <location>
        <begin position="107"/>
        <end position="166"/>
    </location>
</feature>
<accession>A0A382SHW5</accession>
<dbReference type="InterPro" id="IPR012340">
    <property type="entry name" value="NA-bd_OB-fold"/>
</dbReference>
<keyword evidence="2" id="KW-0067">ATP-binding</keyword>
<dbReference type="EMBL" id="UINC01128802">
    <property type="protein sequence ID" value="SVD08787.1"/>
    <property type="molecule type" value="Genomic_DNA"/>
</dbReference>
<feature type="coiled-coil region" evidence="3">
    <location>
        <begin position="22"/>
        <end position="103"/>
    </location>
</feature>
<dbReference type="InterPro" id="IPR041626">
    <property type="entry name" value="Prot_ATP_ID_OB_N"/>
</dbReference>
<dbReference type="Pfam" id="PF17758">
    <property type="entry name" value="Prot_ATP_ID_OB_N"/>
    <property type="match status" value="1"/>
</dbReference>
<dbReference type="Gene3D" id="1.20.5.170">
    <property type="match status" value="1"/>
</dbReference>
<organism evidence="6">
    <name type="scientific">marine metagenome</name>
    <dbReference type="NCBI Taxonomy" id="408172"/>
    <lineage>
        <taxon>unclassified sequences</taxon>
        <taxon>metagenomes</taxon>
        <taxon>ecological metagenomes</taxon>
    </lineage>
</organism>
<feature type="non-terminal residue" evidence="6">
    <location>
        <position position="267"/>
    </location>
</feature>
<keyword evidence="3" id="KW-0175">Coiled coil</keyword>
<dbReference type="AlphaFoldDB" id="A0A382SHW5"/>
<protein>
    <recommendedName>
        <fullName evidence="7">Proteasomal ATPase OB C-terminal domain-containing protein</fullName>
    </recommendedName>
</protein>
<evidence type="ECO:0000259" key="4">
    <source>
        <dbReference type="Pfam" id="PF16450"/>
    </source>
</evidence>
<feature type="domain" description="Proteasomal ATPase second OB" evidence="4">
    <location>
        <begin position="167"/>
        <end position="222"/>
    </location>
</feature>
<name>A0A382SHW5_9ZZZZ</name>
<keyword evidence="1" id="KW-0547">Nucleotide-binding</keyword>
<dbReference type="InterPro" id="IPR050221">
    <property type="entry name" value="26S_Proteasome_ATPase"/>
</dbReference>